<sequence>MKSFPLILLCFVGVANIYGQGGRISVEITKEKHKTYTTKVIPSDMADSSVVKVIERRLEGFRPVKNHLKKGTYIVSVNFILDKDGNCSGIACNNDPGFGLCAEVVRELKKYGKFGPAKVGE</sequence>
<dbReference type="Proteomes" id="UP000192277">
    <property type="component" value="Unassembled WGS sequence"/>
</dbReference>
<evidence type="ECO:0000313" key="2">
    <source>
        <dbReference type="Proteomes" id="UP000192277"/>
    </source>
</evidence>
<comment type="caution">
    <text evidence="1">The sequence shown here is derived from an EMBL/GenBank/DDBJ whole genome shotgun (WGS) entry which is preliminary data.</text>
</comment>
<keyword evidence="2" id="KW-1185">Reference proteome</keyword>
<evidence type="ECO:0008006" key="3">
    <source>
        <dbReference type="Google" id="ProtNLM"/>
    </source>
</evidence>
<evidence type="ECO:0000313" key="1">
    <source>
        <dbReference type="EMBL" id="OQP40155.1"/>
    </source>
</evidence>
<proteinExistence type="predicted"/>
<name>A0ABX3NMR7_9BACT</name>
<gene>
    <name evidence="1" type="ORF">A4D02_14580</name>
</gene>
<accession>A0ABX3NMR7</accession>
<dbReference type="EMBL" id="LWBO01000077">
    <property type="protein sequence ID" value="OQP40155.1"/>
    <property type="molecule type" value="Genomic_DNA"/>
</dbReference>
<dbReference type="RefSeq" id="WP_014217961.1">
    <property type="nucleotide sequence ID" value="NZ_LWBO01000077.1"/>
</dbReference>
<protein>
    <recommendedName>
        <fullName evidence="3">TonB C-terminal domain-containing protein</fullName>
    </recommendedName>
</protein>
<organism evidence="1 2">
    <name type="scientific">Niastella koreensis</name>
    <dbReference type="NCBI Taxonomy" id="354356"/>
    <lineage>
        <taxon>Bacteria</taxon>
        <taxon>Pseudomonadati</taxon>
        <taxon>Bacteroidota</taxon>
        <taxon>Chitinophagia</taxon>
        <taxon>Chitinophagales</taxon>
        <taxon>Chitinophagaceae</taxon>
        <taxon>Niastella</taxon>
    </lineage>
</organism>
<reference evidence="1 2" key="1">
    <citation type="submission" date="2016-04" db="EMBL/GenBank/DDBJ databases">
        <authorList>
            <person name="Chen L."/>
            <person name="Zhuang W."/>
            <person name="Wang G."/>
        </authorList>
    </citation>
    <scope>NUCLEOTIDE SEQUENCE [LARGE SCALE GENOMIC DNA]</scope>
    <source>
        <strain evidence="2">GR20</strain>
    </source>
</reference>